<keyword evidence="2" id="KW-1185">Reference proteome</keyword>
<gene>
    <name evidence="1" type="ORF">EYC82_05515</name>
</gene>
<accession>A0ABT3T3H1</accession>
<organism evidence="1 2">
    <name type="scientific">Candidatus Marimicrobium litorale</name>
    <dbReference type="NCBI Taxonomy" id="2518991"/>
    <lineage>
        <taxon>Bacteria</taxon>
        <taxon>Pseudomonadati</taxon>
        <taxon>Pseudomonadota</taxon>
        <taxon>Gammaproteobacteria</taxon>
        <taxon>Cellvibrionales</taxon>
        <taxon>Halieaceae</taxon>
        <taxon>Marimicrobium</taxon>
    </lineage>
</organism>
<dbReference type="Proteomes" id="UP001143304">
    <property type="component" value="Unassembled WGS sequence"/>
</dbReference>
<proteinExistence type="predicted"/>
<dbReference type="Pfam" id="PF13489">
    <property type="entry name" value="Methyltransf_23"/>
    <property type="match status" value="1"/>
</dbReference>
<reference evidence="1" key="1">
    <citation type="submission" date="2019-02" db="EMBL/GenBank/DDBJ databases">
        <authorList>
            <person name="Li S.-H."/>
        </authorList>
    </citation>
    <scope>NUCLEOTIDE SEQUENCE</scope>
    <source>
        <strain evidence="1">IMCC11814</strain>
    </source>
</reference>
<keyword evidence="1" id="KW-0489">Methyltransferase</keyword>
<dbReference type="RefSeq" id="WP_279248549.1">
    <property type="nucleotide sequence ID" value="NZ_SHNO01000001.1"/>
</dbReference>
<evidence type="ECO:0000313" key="2">
    <source>
        <dbReference type="Proteomes" id="UP001143304"/>
    </source>
</evidence>
<keyword evidence="1" id="KW-0808">Transferase</keyword>
<dbReference type="SUPFAM" id="SSF53335">
    <property type="entry name" value="S-adenosyl-L-methionine-dependent methyltransferases"/>
    <property type="match status" value="1"/>
</dbReference>
<dbReference type="InterPro" id="IPR029063">
    <property type="entry name" value="SAM-dependent_MTases_sf"/>
</dbReference>
<sequence>MKTTYSDEQYELAYPPGIEHHWWSAARNELIAKLLVEKCADCNFLEVGCGKGVAVLGLRKEGRNVRGVELANVQPLSGVEQWVDSGVDACDLALETRLTYDGLLLLDVIEHLPDPEAFLNRLLKSFPNVSFVFVTVPAGQELWSNYDQFAGHHRRYSLDMLESLGVTLGWTLDRAEYFFRLSYFPMRLMTMLGIDRQLKMVAPGTALRPLHRLVCAISRLEQTLLPRYVRGSSAYALYKVRAEVET</sequence>
<comment type="caution">
    <text evidence="1">The sequence shown here is derived from an EMBL/GenBank/DDBJ whole genome shotgun (WGS) entry which is preliminary data.</text>
</comment>
<protein>
    <submittedName>
        <fullName evidence="1">Methyltransferase domain-containing protein</fullName>
    </submittedName>
</protein>
<dbReference type="GO" id="GO:0008168">
    <property type="term" value="F:methyltransferase activity"/>
    <property type="evidence" value="ECO:0007669"/>
    <property type="project" value="UniProtKB-KW"/>
</dbReference>
<dbReference type="GO" id="GO:0032259">
    <property type="term" value="P:methylation"/>
    <property type="evidence" value="ECO:0007669"/>
    <property type="project" value="UniProtKB-KW"/>
</dbReference>
<name>A0ABT3T3H1_9GAMM</name>
<dbReference type="EMBL" id="SHNO01000001">
    <property type="protein sequence ID" value="MCX2976808.1"/>
    <property type="molecule type" value="Genomic_DNA"/>
</dbReference>
<evidence type="ECO:0000313" key="1">
    <source>
        <dbReference type="EMBL" id="MCX2976808.1"/>
    </source>
</evidence>
<dbReference type="Gene3D" id="3.40.50.150">
    <property type="entry name" value="Vaccinia Virus protein VP39"/>
    <property type="match status" value="1"/>
</dbReference>